<dbReference type="KEGG" id="alkq:M9189_07245"/>
<feature type="domain" description="Beta-lactamase-related" evidence="1">
    <location>
        <begin position="60"/>
        <end position="396"/>
    </location>
</feature>
<reference evidence="2" key="2">
    <citation type="submission" date="2022-06" db="EMBL/GenBank/DDBJ databases">
        <title>Xiashengella guii gen. nov. sp. nov., a bacterium isolated form anaerobic digestion tank.</title>
        <authorList>
            <person name="Huang H."/>
        </authorList>
    </citation>
    <scope>NUCLEOTIDE SEQUENCE</scope>
    <source>
        <strain evidence="2">Ai-910</strain>
    </source>
</reference>
<gene>
    <name evidence="2" type="ORF">M9189_07245</name>
</gene>
<organism evidence="2 3">
    <name type="scientific">Xiashengella succiniciproducens</name>
    <dbReference type="NCBI Taxonomy" id="2949635"/>
    <lineage>
        <taxon>Bacteria</taxon>
        <taxon>Pseudomonadati</taxon>
        <taxon>Bacteroidota</taxon>
        <taxon>Bacteroidia</taxon>
        <taxon>Marinilabiliales</taxon>
        <taxon>Marinilabiliaceae</taxon>
        <taxon>Xiashengella</taxon>
    </lineage>
</organism>
<dbReference type="InterPro" id="IPR012338">
    <property type="entry name" value="Beta-lactam/transpept-like"/>
</dbReference>
<dbReference type="AlphaFoldDB" id="A0A9J6ZLC3"/>
<dbReference type="Proteomes" id="UP001056426">
    <property type="component" value="Chromosome"/>
</dbReference>
<dbReference type="RefSeq" id="WP_250722019.1">
    <property type="nucleotide sequence ID" value="NZ_CP098400.1"/>
</dbReference>
<name>A0A9J6ZLC3_9BACT</name>
<protein>
    <submittedName>
        <fullName evidence="2">Beta-lactamase family protein</fullName>
    </submittedName>
</protein>
<evidence type="ECO:0000259" key="1">
    <source>
        <dbReference type="Pfam" id="PF00144"/>
    </source>
</evidence>
<dbReference type="PANTHER" id="PTHR46825:SF9">
    <property type="entry name" value="BETA-LACTAMASE-RELATED DOMAIN-CONTAINING PROTEIN"/>
    <property type="match status" value="1"/>
</dbReference>
<dbReference type="SUPFAM" id="SSF56601">
    <property type="entry name" value="beta-lactamase/transpeptidase-like"/>
    <property type="match status" value="1"/>
</dbReference>
<dbReference type="Pfam" id="PF00144">
    <property type="entry name" value="Beta-lactamase"/>
    <property type="match status" value="1"/>
</dbReference>
<sequence length="430" mass="47721">MNVRKSLGILCIGFLSGLAFNYINGPSIRTLGTDFIPPVPQTVSLRISGIYSNGTDFHLVDREMEKFMRSWEIAGASLAVAHNGTLIYAKGYGYADVESGEPVQPYHLFRIASVSKLVTAAGIMKLAEEGRLSLEDNVFGPNGILNISPFDNYKDKRVEEIKVKHLLNHSGGWTNRWGDPMFMPTVIAQKLGKELPVSDEDIIRFMLGKRLHFKPGTSSSYSNLGYVILGKVIEAVSGQSYEDYIKTAILYPLEIYDMQLGYSFPEQKNPLEVRYYEPSDSEPVVDFMNGQDTVPRSYGGNDIYTLGAAGGWIASSTDLMKLMLALDGNPEPADILSPESIKQMITPVDLGFQPFGWRGVIRGELYRTGTLAGTSALMVSRPDGYCYVVLLNTSTWKGPKLANEIRRMMHKGISKTEVWNEFDLVSSSEM</sequence>
<proteinExistence type="predicted"/>
<dbReference type="Gene3D" id="3.40.710.10">
    <property type="entry name" value="DD-peptidase/beta-lactamase superfamily"/>
    <property type="match status" value="1"/>
</dbReference>
<evidence type="ECO:0000313" key="2">
    <source>
        <dbReference type="EMBL" id="URW78658.1"/>
    </source>
</evidence>
<dbReference type="InterPro" id="IPR001466">
    <property type="entry name" value="Beta-lactam-related"/>
</dbReference>
<dbReference type="InterPro" id="IPR050491">
    <property type="entry name" value="AmpC-like"/>
</dbReference>
<dbReference type="PANTHER" id="PTHR46825">
    <property type="entry name" value="D-ALANYL-D-ALANINE-CARBOXYPEPTIDASE/ENDOPEPTIDASE AMPH"/>
    <property type="match status" value="1"/>
</dbReference>
<reference evidence="2" key="1">
    <citation type="submission" date="2022-05" db="EMBL/GenBank/DDBJ databases">
        <authorList>
            <person name="Sun X."/>
        </authorList>
    </citation>
    <scope>NUCLEOTIDE SEQUENCE</scope>
    <source>
        <strain evidence="2">Ai-910</strain>
    </source>
</reference>
<accession>A0A9J6ZLC3</accession>
<evidence type="ECO:0000313" key="3">
    <source>
        <dbReference type="Proteomes" id="UP001056426"/>
    </source>
</evidence>
<dbReference type="EMBL" id="CP098400">
    <property type="protein sequence ID" value="URW78658.1"/>
    <property type="molecule type" value="Genomic_DNA"/>
</dbReference>
<keyword evidence="3" id="KW-1185">Reference proteome</keyword>